<evidence type="ECO:0000256" key="2">
    <source>
        <dbReference type="ARBA" id="ARBA00022664"/>
    </source>
</evidence>
<protein>
    <submittedName>
        <fullName evidence="9">U4/U6 small nuclear ribonucleoprotein PRP3</fullName>
    </submittedName>
</protein>
<dbReference type="Pfam" id="PF08572">
    <property type="entry name" value="PRP3"/>
    <property type="match status" value="1"/>
</dbReference>
<feature type="coiled-coil region" evidence="5">
    <location>
        <begin position="336"/>
        <end position="364"/>
    </location>
</feature>
<feature type="region of interest" description="Disordered" evidence="6">
    <location>
        <begin position="89"/>
        <end position="160"/>
    </location>
</feature>
<feature type="region of interest" description="Disordered" evidence="6">
    <location>
        <begin position="1"/>
        <end position="40"/>
    </location>
</feature>
<feature type="domain" description="Pre-mRNA-splicing factor 3" evidence="8">
    <location>
        <begin position="146"/>
        <end position="419"/>
    </location>
</feature>
<evidence type="ECO:0000256" key="6">
    <source>
        <dbReference type="SAM" id="MobiDB-lite"/>
    </source>
</evidence>
<accession>A0A1Z5JJM1</accession>
<gene>
    <name evidence="9" type="ORF">FisN_5Lh121</name>
</gene>
<keyword evidence="2" id="KW-0507">mRNA processing</keyword>
<dbReference type="GO" id="GO:0046540">
    <property type="term" value="C:U4/U6 x U5 tri-snRNP complex"/>
    <property type="evidence" value="ECO:0007669"/>
    <property type="project" value="InterPro"/>
</dbReference>
<dbReference type="Pfam" id="PF06544">
    <property type="entry name" value="Prp3_C"/>
    <property type="match status" value="1"/>
</dbReference>
<feature type="region of interest" description="Disordered" evidence="6">
    <location>
        <begin position="504"/>
        <end position="528"/>
    </location>
</feature>
<comment type="subcellular location">
    <subcellularLocation>
        <location evidence="1">Nucleus</location>
    </subcellularLocation>
</comment>
<keyword evidence="10" id="KW-1185">Reference proteome</keyword>
<feature type="region of interest" description="Disordered" evidence="6">
    <location>
        <begin position="403"/>
        <end position="422"/>
    </location>
</feature>
<dbReference type="InterPro" id="IPR010541">
    <property type="entry name" value="Prp3_C"/>
</dbReference>
<dbReference type="PANTHER" id="PTHR14212:SF0">
    <property type="entry name" value="U4_U6 SMALL NUCLEAR RIBONUCLEOPROTEIN PRP3"/>
    <property type="match status" value="1"/>
</dbReference>
<feature type="compositionally biased region" description="Basic and acidic residues" evidence="6">
    <location>
        <begin position="137"/>
        <end position="149"/>
    </location>
</feature>
<comment type="caution">
    <text evidence="9">The sequence shown here is derived from an EMBL/GenBank/DDBJ whole genome shotgun (WGS) entry which is preliminary data.</text>
</comment>
<name>A0A1Z5JJM1_FISSO</name>
<evidence type="ECO:0000256" key="5">
    <source>
        <dbReference type="SAM" id="Coils"/>
    </source>
</evidence>
<evidence type="ECO:0000256" key="3">
    <source>
        <dbReference type="ARBA" id="ARBA00023187"/>
    </source>
</evidence>
<sequence length="621" mass="69656">MASDNETTAERSGRRKRRWGDANTTTAAPVASTARTDPVKDKVLALQESIKARLAAAKAAAGTAMTVAASPPPPPVKRAKHYDLDLAVTAPTYKEPQPTTEKKEKITEKVVDTKEKKPKNANPYLSHYEDVDDNDELPDHDASVEDTRLSSRTSKPRPRHKALKFTEAGYWQEVAERTREKAAMLEAIGFMSGRKTGHTVKSAGLASASGFDPTESDELPPRADAHPDTKMPICVEWWDMELLPSKIKKQVAALESTAIMRQTKADLNEVGAADQADKQEGDNAEQNIEQLNEEQLREWCIQQASLTFCKTASLIQHIVPVKPPNAYQGPPKEAVLKLTKKELKRQRKLRRQEKQRELQDLQAAGLIPAPEPRLTFRNFIQVLGDQAYLDPSQIERKVQEQIEARQRAHNERNEANKLTKEQRAQKRAWKLQEDTSGGVSVAVFYVKDLSHPYHRAKVDLNAQQNNISGGVLECEVPKMACVICEGGPKAIKRYKRLMLVRMKWTGPNDDDDDDEEEEGDVKEGDEDNLLLHKFNPDNECSLVWQGMAMKPAFKGFFFQSCETSSQARKVLKTKGVEHYWDQVLQQASGKGDLQIKLDSNSDDDDNPFEQPDQDGDVIMSS</sequence>
<dbReference type="EMBL" id="BDSP01000074">
    <property type="protein sequence ID" value="GAX13971.1"/>
    <property type="molecule type" value="Genomic_DNA"/>
</dbReference>
<feature type="region of interest" description="Disordered" evidence="6">
    <location>
        <begin position="590"/>
        <end position="621"/>
    </location>
</feature>
<dbReference type="PANTHER" id="PTHR14212">
    <property type="entry name" value="U4/U6-ASSOCIATED RNA SPLICING FACTOR-RELATED"/>
    <property type="match status" value="1"/>
</dbReference>
<feature type="domain" description="Small nuclear ribonucleoprotein Prp3 C-terminal" evidence="7">
    <location>
        <begin position="442"/>
        <end position="582"/>
    </location>
</feature>
<dbReference type="InParanoid" id="A0A1Z5JJM1"/>
<organism evidence="9 10">
    <name type="scientific">Fistulifera solaris</name>
    <name type="common">Oleaginous diatom</name>
    <dbReference type="NCBI Taxonomy" id="1519565"/>
    <lineage>
        <taxon>Eukaryota</taxon>
        <taxon>Sar</taxon>
        <taxon>Stramenopiles</taxon>
        <taxon>Ochrophyta</taxon>
        <taxon>Bacillariophyta</taxon>
        <taxon>Bacillariophyceae</taxon>
        <taxon>Bacillariophycidae</taxon>
        <taxon>Naviculales</taxon>
        <taxon>Naviculaceae</taxon>
        <taxon>Fistulifera</taxon>
    </lineage>
</organism>
<proteinExistence type="predicted"/>
<feature type="compositionally biased region" description="Acidic residues" evidence="6">
    <location>
        <begin position="508"/>
        <end position="528"/>
    </location>
</feature>
<feature type="compositionally biased region" description="Basic and acidic residues" evidence="6">
    <location>
        <begin position="100"/>
        <end position="115"/>
    </location>
</feature>
<dbReference type="OrthoDB" id="10264544at2759"/>
<evidence type="ECO:0000259" key="7">
    <source>
        <dbReference type="Pfam" id="PF06544"/>
    </source>
</evidence>
<keyword evidence="9" id="KW-0687">Ribonucleoprotein</keyword>
<evidence type="ECO:0000313" key="9">
    <source>
        <dbReference type="EMBL" id="GAX13971.1"/>
    </source>
</evidence>
<evidence type="ECO:0000256" key="1">
    <source>
        <dbReference type="ARBA" id="ARBA00004123"/>
    </source>
</evidence>
<keyword evidence="5" id="KW-0175">Coiled coil</keyword>
<keyword evidence="4" id="KW-0539">Nucleus</keyword>
<dbReference type="InterPro" id="IPR027104">
    <property type="entry name" value="Prp3"/>
</dbReference>
<feature type="compositionally biased region" description="Acidic residues" evidence="6">
    <location>
        <begin position="600"/>
        <end position="615"/>
    </location>
</feature>
<evidence type="ECO:0000259" key="8">
    <source>
        <dbReference type="Pfam" id="PF08572"/>
    </source>
</evidence>
<dbReference type="AlphaFoldDB" id="A0A1Z5JJM1"/>
<evidence type="ECO:0000313" key="10">
    <source>
        <dbReference type="Proteomes" id="UP000198406"/>
    </source>
</evidence>
<evidence type="ECO:0000256" key="4">
    <source>
        <dbReference type="ARBA" id="ARBA00023242"/>
    </source>
</evidence>
<dbReference type="Proteomes" id="UP000198406">
    <property type="component" value="Unassembled WGS sequence"/>
</dbReference>
<dbReference type="InterPro" id="IPR013881">
    <property type="entry name" value="Pre-mRNA_splic_Prp3_dom"/>
</dbReference>
<reference evidence="9 10" key="1">
    <citation type="journal article" date="2015" name="Plant Cell">
        <title>Oil accumulation by the oleaginous diatom Fistulifera solaris as revealed by the genome and transcriptome.</title>
        <authorList>
            <person name="Tanaka T."/>
            <person name="Maeda Y."/>
            <person name="Veluchamy A."/>
            <person name="Tanaka M."/>
            <person name="Abida H."/>
            <person name="Marechal E."/>
            <person name="Bowler C."/>
            <person name="Muto M."/>
            <person name="Sunaga Y."/>
            <person name="Tanaka M."/>
            <person name="Yoshino T."/>
            <person name="Taniguchi T."/>
            <person name="Fukuda Y."/>
            <person name="Nemoto M."/>
            <person name="Matsumoto M."/>
            <person name="Wong P.S."/>
            <person name="Aburatani S."/>
            <person name="Fujibuchi W."/>
        </authorList>
    </citation>
    <scope>NUCLEOTIDE SEQUENCE [LARGE SCALE GENOMIC DNA]</scope>
    <source>
        <strain evidence="9 10">JPCC DA0580</strain>
    </source>
</reference>
<dbReference type="GO" id="GO:0000398">
    <property type="term" value="P:mRNA splicing, via spliceosome"/>
    <property type="evidence" value="ECO:0007669"/>
    <property type="project" value="InterPro"/>
</dbReference>
<keyword evidence="3" id="KW-0508">mRNA splicing</keyword>
<dbReference type="CDD" id="cd24162">
    <property type="entry name" value="Prp3_C"/>
    <property type="match status" value="1"/>
</dbReference>
<feature type="region of interest" description="Disordered" evidence="6">
    <location>
        <begin position="204"/>
        <end position="227"/>
    </location>
</feature>